<dbReference type="PROSITE" id="PS51007">
    <property type="entry name" value="CYTC"/>
    <property type="match status" value="2"/>
</dbReference>
<dbReference type="InterPro" id="IPR050597">
    <property type="entry name" value="Cytochrome_c_Oxidase_Subunit"/>
</dbReference>
<sequence>MAGGAYAQATSTVTLPDTIDARVMACTTCHGHQGQGTKDDYFPRLAGKPAGYLYNQLVAFRDGKRKYAPMNYLLEYLPDAYLQEMAQYFATQQTPFPSLPKPNVTPQVMALGEKLGLKGDDARHIPACIACHGVSLTGVSPDIPGLLGLHAKYISAQLGASRYGARVTDNPNCMQRITVRLSDADIAAVSAWLSSLPAPLNAAPATAGSLPLALTCVPGAPK</sequence>
<dbReference type="OrthoDB" id="9773456at2"/>
<dbReference type="PANTHER" id="PTHR33751:SF11">
    <property type="entry name" value="BLL4483 PROTEIN"/>
    <property type="match status" value="1"/>
</dbReference>
<dbReference type="PANTHER" id="PTHR33751">
    <property type="entry name" value="CBB3-TYPE CYTOCHROME C OXIDASE SUBUNIT FIXP"/>
    <property type="match status" value="1"/>
</dbReference>
<evidence type="ECO:0000259" key="6">
    <source>
        <dbReference type="PROSITE" id="PS51007"/>
    </source>
</evidence>
<evidence type="ECO:0000313" key="7">
    <source>
        <dbReference type="EMBL" id="QDE41638.1"/>
    </source>
</evidence>
<comment type="PTM">
    <text evidence="4">Binds 2 heme c groups covalently per subunit.</text>
</comment>
<dbReference type="InterPro" id="IPR009056">
    <property type="entry name" value="Cyt_c-like_dom"/>
</dbReference>
<feature type="binding site" description="covalent" evidence="4">
    <location>
        <position position="29"/>
    </location>
    <ligand>
        <name>heme c</name>
        <dbReference type="ChEBI" id="CHEBI:61717"/>
        <label>1</label>
    </ligand>
</feature>
<evidence type="ECO:0000313" key="8">
    <source>
        <dbReference type="Proteomes" id="UP000316093"/>
    </source>
</evidence>
<feature type="domain" description="Cytochrome c" evidence="6">
    <location>
        <begin position="1"/>
        <end position="93"/>
    </location>
</feature>
<evidence type="ECO:0000256" key="5">
    <source>
        <dbReference type="PIRSR" id="PIRSR000005-2"/>
    </source>
</evidence>
<protein>
    <submittedName>
        <fullName evidence="7">C-type cytochrome</fullName>
    </submittedName>
</protein>
<proteinExistence type="predicted"/>
<dbReference type="Gene3D" id="1.10.760.10">
    <property type="entry name" value="Cytochrome c-like domain"/>
    <property type="match status" value="2"/>
</dbReference>
<feature type="binding site" description="covalent" evidence="4">
    <location>
        <position position="128"/>
    </location>
    <ligand>
        <name>heme c</name>
        <dbReference type="ChEBI" id="CHEBI:61717"/>
        <label>2</label>
    </ligand>
</feature>
<name>A0A4Y5ZC64_9GAMM</name>
<keyword evidence="2 5" id="KW-0479">Metal-binding</keyword>
<feature type="binding site" description="axial binding residue" evidence="5">
    <location>
        <position position="30"/>
    </location>
    <ligand>
        <name>heme c</name>
        <dbReference type="ChEBI" id="CHEBI:61717"/>
        <label>1</label>
    </ligand>
    <ligandPart>
        <name>Fe</name>
        <dbReference type="ChEBI" id="CHEBI:18248"/>
    </ligandPart>
</feature>
<dbReference type="Pfam" id="PF00034">
    <property type="entry name" value="Cytochrom_C"/>
    <property type="match status" value="2"/>
</dbReference>
<feature type="binding site" description="axial binding residue" evidence="5">
    <location>
        <position position="174"/>
    </location>
    <ligand>
        <name>heme c</name>
        <dbReference type="ChEBI" id="CHEBI:61717"/>
        <label>2</label>
    </ligand>
    <ligandPart>
        <name>Fe</name>
        <dbReference type="ChEBI" id="CHEBI:18248"/>
    </ligandPart>
</feature>
<dbReference type="PIRSF" id="PIRSF000005">
    <property type="entry name" value="Cytochrome_c4"/>
    <property type="match status" value="1"/>
</dbReference>
<keyword evidence="8" id="KW-1185">Reference proteome</keyword>
<dbReference type="GO" id="GO:0009055">
    <property type="term" value="F:electron transfer activity"/>
    <property type="evidence" value="ECO:0007669"/>
    <property type="project" value="InterPro"/>
</dbReference>
<evidence type="ECO:0000256" key="4">
    <source>
        <dbReference type="PIRSR" id="PIRSR000005-1"/>
    </source>
</evidence>
<gene>
    <name evidence="7" type="ORF">FIV34_10935</name>
</gene>
<dbReference type="SUPFAM" id="SSF46626">
    <property type="entry name" value="Cytochrome c"/>
    <property type="match status" value="2"/>
</dbReference>
<dbReference type="GO" id="GO:0020037">
    <property type="term" value="F:heme binding"/>
    <property type="evidence" value="ECO:0007669"/>
    <property type="project" value="InterPro"/>
</dbReference>
<evidence type="ECO:0000256" key="3">
    <source>
        <dbReference type="ARBA" id="ARBA00023004"/>
    </source>
</evidence>
<evidence type="ECO:0000256" key="2">
    <source>
        <dbReference type="ARBA" id="ARBA00022723"/>
    </source>
</evidence>
<dbReference type="AlphaFoldDB" id="A0A4Y5ZC64"/>
<accession>A0A4Y5ZC64</accession>
<evidence type="ECO:0000256" key="1">
    <source>
        <dbReference type="ARBA" id="ARBA00022617"/>
    </source>
</evidence>
<keyword evidence="3 5" id="KW-0408">Iron</keyword>
<feature type="binding site" description="covalent" evidence="4">
    <location>
        <position position="26"/>
    </location>
    <ligand>
        <name>heme c</name>
        <dbReference type="ChEBI" id="CHEBI:61717"/>
        <label>1</label>
    </ligand>
</feature>
<dbReference type="KEGG" id="lpy:FIV34_10935"/>
<feature type="binding site" description="axial binding residue" evidence="5">
    <location>
        <position position="70"/>
    </location>
    <ligand>
        <name>heme c</name>
        <dbReference type="ChEBI" id="CHEBI:61717"/>
        <label>1</label>
    </ligand>
    <ligandPart>
        <name>Fe</name>
        <dbReference type="ChEBI" id="CHEBI:18248"/>
    </ligandPart>
</feature>
<dbReference type="EMBL" id="CP041046">
    <property type="protein sequence ID" value="QDE41638.1"/>
    <property type="molecule type" value="Genomic_DNA"/>
</dbReference>
<dbReference type="GO" id="GO:0042597">
    <property type="term" value="C:periplasmic space"/>
    <property type="evidence" value="ECO:0007669"/>
    <property type="project" value="InterPro"/>
</dbReference>
<feature type="binding site" description="axial binding residue" evidence="5">
    <location>
        <position position="132"/>
    </location>
    <ligand>
        <name>heme c</name>
        <dbReference type="ChEBI" id="CHEBI:61717"/>
        <label>2</label>
    </ligand>
    <ligandPart>
        <name>Fe</name>
        <dbReference type="ChEBI" id="CHEBI:18248"/>
    </ligandPart>
</feature>
<feature type="domain" description="Cytochrome c" evidence="6">
    <location>
        <begin position="107"/>
        <end position="197"/>
    </location>
</feature>
<keyword evidence="1 4" id="KW-0349">Heme</keyword>
<organism evidence="7 8">
    <name type="scientific">Luteibacter pinisoli</name>
    <dbReference type="NCBI Taxonomy" id="2589080"/>
    <lineage>
        <taxon>Bacteria</taxon>
        <taxon>Pseudomonadati</taxon>
        <taxon>Pseudomonadota</taxon>
        <taxon>Gammaproteobacteria</taxon>
        <taxon>Lysobacterales</taxon>
        <taxon>Rhodanobacteraceae</taxon>
        <taxon>Luteibacter</taxon>
    </lineage>
</organism>
<reference evidence="7 8" key="1">
    <citation type="submission" date="2019-06" db="EMBL/GenBank/DDBJ databases">
        <title>A complete genome sequence for Luteibacter pinisoli MAH-14.</title>
        <authorList>
            <person name="Baltrus D.A."/>
        </authorList>
    </citation>
    <scope>NUCLEOTIDE SEQUENCE [LARGE SCALE GENOMIC DNA]</scope>
    <source>
        <strain evidence="7 8">MAH-14</strain>
    </source>
</reference>
<dbReference type="Proteomes" id="UP000316093">
    <property type="component" value="Chromosome"/>
</dbReference>
<dbReference type="InterPro" id="IPR024167">
    <property type="entry name" value="Cytochrome_c4-like"/>
</dbReference>
<dbReference type="GO" id="GO:0005506">
    <property type="term" value="F:iron ion binding"/>
    <property type="evidence" value="ECO:0007669"/>
    <property type="project" value="InterPro"/>
</dbReference>
<dbReference type="InterPro" id="IPR036909">
    <property type="entry name" value="Cyt_c-like_dom_sf"/>
</dbReference>
<feature type="binding site" description="covalent" evidence="4">
    <location>
        <position position="131"/>
    </location>
    <ligand>
        <name>heme c</name>
        <dbReference type="ChEBI" id="CHEBI:61717"/>
        <label>2</label>
    </ligand>
</feature>